<accession>A0A7Y2L6T4</accession>
<dbReference type="InterPro" id="IPR025641">
    <property type="entry name" value="DUF4340"/>
</dbReference>
<reference evidence="3 4" key="1">
    <citation type="submission" date="2020-04" db="EMBL/GenBank/DDBJ databases">
        <title>Draft genome sequence of Caldanaerobacter sunterraneus. strain 1523vc isolated from Griffin hot spring, Kamchatka, Russia.</title>
        <authorList>
            <person name="Toshchakov S.V."/>
            <person name="Podosokorskaya O.A."/>
            <person name="Kublanov I.V."/>
            <person name="Korzhenkov A."/>
            <person name="Patrushev M.V."/>
        </authorList>
    </citation>
    <scope>NUCLEOTIDE SEQUENCE [LARGE SCALE GENOMIC DNA]</scope>
    <source>
        <strain evidence="3 4">1523vc</strain>
    </source>
</reference>
<keyword evidence="1" id="KW-0812">Transmembrane</keyword>
<protein>
    <submittedName>
        <fullName evidence="3">DUF4340 domain-containing protein</fullName>
    </submittedName>
</protein>
<feature type="domain" description="DUF4340" evidence="2">
    <location>
        <begin position="67"/>
        <end position="234"/>
    </location>
</feature>
<keyword evidence="1" id="KW-0472">Membrane</keyword>
<evidence type="ECO:0000313" key="3">
    <source>
        <dbReference type="EMBL" id="NNG66375.1"/>
    </source>
</evidence>
<feature type="transmembrane region" description="Helical" evidence="1">
    <location>
        <begin position="7"/>
        <end position="23"/>
    </location>
</feature>
<dbReference type="Pfam" id="PF14238">
    <property type="entry name" value="DUF4340"/>
    <property type="match status" value="1"/>
</dbReference>
<evidence type="ECO:0000256" key="1">
    <source>
        <dbReference type="SAM" id="Phobius"/>
    </source>
</evidence>
<gene>
    <name evidence="3" type="ORF">HKI81_03870</name>
</gene>
<proteinExistence type="predicted"/>
<dbReference type="Proteomes" id="UP000529861">
    <property type="component" value="Unassembled WGS sequence"/>
</dbReference>
<evidence type="ECO:0000313" key="4">
    <source>
        <dbReference type="Proteomes" id="UP000529861"/>
    </source>
</evidence>
<dbReference type="AlphaFoldDB" id="A0A7Y2L6T4"/>
<evidence type="ECO:0000259" key="2">
    <source>
        <dbReference type="Pfam" id="PF14238"/>
    </source>
</evidence>
<dbReference type="EMBL" id="JABEQB010000007">
    <property type="protein sequence ID" value="NNG66375.1"/>
    <property type="molecule type" value="Genomic_DNA"/>
</dbReference>
<organism evidence="3 4">
    <name type="scientific">Caldanaerobacter subterraneus</name>
    <dbReference type="NCBI Taxonomy" id="911092"/>
    <lineage>
        <taxon>Bacteria</taxon>
        <taxon>Bacillati</taxon>
        <taxon>Bacillota</taxon>
        <taxon>Clostridia</taxon>
        <taxon>Thermoanaerobacterales</taxon>
        <taxon>Thermoanaerobacteraceae</taxon>
        <taxon>Caldanaerobacter</taxon>
    </lineage>
</organism>
<keyword evidence="1" id="KW-1133">Transmembrane helix</keyword>
<name>A0A7Y2L6T4_9THEO</name>
<comment type="caution">
    <text evidence="3">The sequence shown here is derived from an EMBL/GenBank/DDBJ whole genome shotgun (WGS) entry which is preliminary data.</text>
</comment>
<sequence length="301" mass="34661">MKIFRTTLILLFILVLLGGYYFYEIKTVKPVKGDNKVFTFKKDDVVFLKIEKEGKVEISFQKEGNEWYITSPIDYKADSINVDELLDNLTSLTFDRKLNGSLSTYGLEKPAYTVEVRLKDGTVHSLMIGNKSPVKENYMEGYYVKTNQSSEVYRVNASFVDGFFLKNNYLYKYMEKFVVTVPKNEISKLIFYMGGQKFQFEKGQKGDWQFDGKSVKQEDMDNLLDSIVLLQISGQDRWKNVTSADIPFGFDVYGKDGIERISFAKRNENTGYVLIEGESMGQYVSLKDMESIESDLGKLIK</sequence>